<dbReference type="Proteomes" id="UP000824225">
    <property type="component" value="Unassembled WGS sequence"/>
</dbReference>
<gene>
    <name evidence="2" type="ORF">H9962_00480</name>
</gene>
<reference evidence="2" key="2">
    <citation type="submission" date="2021-04" db="EMBL/GenBank/DDBJ databases">
        <authorList>
            <person name="Gilroy R."/>
        </authorList>
    </citation>
    <scope>NUCLEOTIDE SEQUENCE</scope>
    <source>
        <strain evidence="2">CHK186-16707</strain>
    </source>
</reference>
<dbReference type="EMBL" id="DXAN01000002">
    <property type="protein sequence ID" value="HJA07657.1"/>
    <property type="molecule type" value="Genomic_DNA"/>
</dbReference>
<dbReference type="InterPro" id="IPR002109">
    <property type="entry name" value="Glutaredoxin"/>
</dbReference>
<proteinExistence type="predicted"/>
<dbReference type="Pfam" id="PF00462">
    <property type="entry name" value="Glutaredoxin"/>
    <property type="match status" value="1"/>
</dbReference>
<dbReference type="CDD" id="cd02976">
    <property type="entry name" value="NrdH"/>
    <property type="match status" value="1"/>
</dbReference>
<sequence>MEVAIAVLAAAVLAGGGFIWRRRRAGAAGSETGAPVTRMEAYALGMQPGADGQSVMYTLRSCRHCVRLKKFLDAHHIPCHLVYVDEFKGAERAALMGRVRACNPRGSFPTLVLPDGRVVVGFREREIRAAYGLPESD</sequence>
<dbReference type="InterPro" id="IPR036249">
    <property type="entry name" value="Thioredoxin-like_sf"/>
</dbReference>
<evidence type="ECO:0000313" key="3">
    <source>
        <dbReference type="Proteomes" id="UP000824225"/>
    </source>
</evidence>
<name>A0A9D2HAF5_9BACT</name>
<reference evidence="2" key="1">
    <citation type="journal article" date="2021" name="PeerJ">
        <title>Extensive microbial diversity within the chicken gut microbiome revealed by metagenomics and culture.</title>
        <authorList>
            <person name="Gilroy R."/>
            <person name="Ravi A."/>
            <person name="Getino M."/>
            <person name="Pursley I."/>
            <person name="Horton D.L."/>
            <person name="Alikhan N.F."/>
            <person name="Baker D."/>
            <person name="Gharbi K."/>
            <person name="Hall N."/>
            <person name="Watson M."/>
            <person name="Adriaenssens E.M."/>
            <person name="Foster-Nyarko E."/>
            <person name="Jarju S."/>
            <person name="Secka A."/>
            <person name="Antonio M."/>
            <person name="Oren A."/>
            <person name="Chaudhuri R.R."/>
            <person name="La Ragione R."/>
            <person name="Hildebrand F."/>
            <person name="Pallen M.J."/>
        </authorList>
    </citation>
    <scope>NUCLEOTIDE SEQUENCE</scope>
    <source>
        <strain evidence="2">CHK186-16707</strain>
    </source>
</reference>
<dbReference type="AlphaFoldDB" id="A0A9D2HAF5"/>
<organism evidence="2 3">
    <name type="scientific">Candidatus Mailhella merdigallinarum</name>
    <dbReference type="NCBI Taxonomy" id="2838658"/>
    <lineage>
        <taxon>Bacteria</taxon>
        <taxon>Pseudomonadati</taxon>
        <taxon>Thermodesulfobacteriota</taxon>
        <taxon>Desulfovibrionia</taxon>
        <taxon>Desulfovibrionales</taxon>
        <taxon>Desulfovibrionaceae</taxon>
        <taxon>Mailhella</taxon>
    </lineage>
</organism>
<dbReference type="SUPFAM" id="SSF52833">
    <property type="entry name" value="Thioredoxin-like"/>
    <property type="match status" value="1"/>
</dbReference>
<evidence type="ECO:0000313" key="2">
    <source>
        <dbReference type="EMBL" id="HJA07657.1"/>
    </source>
</evidence>
<evidence type="ECO:0000259" key="1">
    <source>
        <dbReference type="Pfam" id="PF00462"/>
    </source>
</evidence>
<accession>A0A9D2HAF5</accession>
<comment type="caution">
    <text evidence="2">The sequence shown here is derived from an EMBL/GenBank/DDBJ whole genome shotgun (WGS) entry which is preliminary data.</text>
</comment>
<feature type="domain" description="Glutaredoxin" evidence="1">
    <location>
        <begin position="55"/>
        <end position="117"/>
    </location>
</feature>
<protein>
    <submittedName>
        <fullName evidence="2">Glutaredoxin family protein</fullName>
    </submittedName>
</protein>
<dbReference type="Gene3D" id="3.40.30.10">
    <property type="entry name" value="Glutaredoxin"/>
    <property type="match status" value="1"/>
</dbReference>